<dbReference type="Proteomes" id="UP000292006">
    <property type="component" value="Segment"/>
</dbReference>
<organism evidence="2 3">
    <name type="scientific">Mycobacterium phage CRB2</name>
    <dbReference type="NCBI Taxonomy" id="2483623"/>
    <lineage>
        <taxon>Viruses</taxon>
        <taxon>Duplodnaviria</taxon>
        <taxon>Heunggongvirae</taxon>
        <taxon>Uroviricota</taxon>
        <taxon>Caudoviricetes</taxon>
        <taxon>Bclasvirinae</taxon>
        <taxon>Quesadillavirus</taxon>
        <taxon>Quesadillavirus CRB2</taxon>
    </lineage>
</organism>
<proteinExistence type="predicted"/>
<protein>
    <submittedName>
        <fullName evidence="2">Uncharacterized protein</fullName>
    </submittedName>
</protein>
<name>A0A455LM79_9CAUD</name>
<evidence type="ECO:0000313" key="2">
    <source>
        <dbReference type="EMBL" id="AYP70057.1"/>
    </source>
</evidence>
<evidence type="ECO:0000313" key="3">
    <source>
        <dbReference type="Proteomes" id="UP000292006"/>
    </source>
</evidence>
<gene>
    <name evidence="2" type="ORF">CRB2_71</name>
</gene>
<evidence type="ECO:0000256" key="1">
    <source>
        <dbReference type="SAM" id="MobiDB-lite"/>
    </source>
</evidence>
<keyword evidence="3" id="KW-1185">Reference proteome</keyword>
<dbReference type="EMBL" id="MK059749">
    <property type="protein sequence ID" value="AYP70057.1"/>
    <property type="molecule type" value="Genomic_DNA"/>
</dbReference>
<feature type="region of interest" description="Disordered" evidence="1">
    <location>
        <begin position="104"/>
        <end position="128"/>
    </location>
</feature>
<accession>A0A455LM79</accession>
<sequence length="157" mass="16718">MERHRVTFPVGAHPDNVAEARKVAEAWAEREGMEIGAGSFSVIASTNGLPLAGQGGWLGVAFEVTVGKGDIDLADPEADSWTWSARMHHWRRFLSGTARSGRKIAAREDGKASVTRIHARDGGSGRSGVATGLEPGCTCHLGGPFVDICPIHFEADR</sequence>
<reference evidence="2 3" key="1">
    <citation type="journal article" date="2019" name="PLoS ONE">
        <title>Mycobacteriophage CRB2 defines a new subcluster in mycobacteriophage classification.</title>
        <authorList>
            <person name="Suarez C.A."/>
            <person name="Franceschelli J.J."/>
            <person name="Morbidoni H.R."/>
        </authorList>
    </citation>
    <scope>NUCLEOTIDE SEQUENCE [LARGE SCALE GENOMIC DNA]</scope>
</reference>